<dbReference type="EMBL" id="JAQOWY010000103">
    <property type="protein sequence ID" value="KAK1851122.1"/>
    <property type="molecule type" value="Genomic_DNA"/>
</dbReference>
<name>A0AAD9AQ29_9PEZI</name>
<evidence type="ECO:0000313" key="1">
    <source>
        <dbReference type="EMBL" id="KAK1851122.1"/>
    </source>
</evidence>
<dbReference type="AlphaFoldDB" id="A0AAD9AQ29"/>
<dbReference type="Proteomes" id="UP001243330">
    <property type="component" value="Unassembled WGS sequence"/>
</dbReference>
<gene>
    <name evidence="1" type="ORF">CCHR01_06248</name>
</gene>
<accession>A0AAD9AQ29</accession>
<sequence>MLDRFRTAALPSGMHSPASYPRRNCSALANIRAFWSVVNPSCGVLPRHEEYCLTRQPVETHLQSHLFISTALPPEQGTWEHS</sequence>
<comment type="caution">
    <text evidence="1">The sequence shown here is derived from an EMBL/GenBank/DDBJ whole genome shotgun (WGS) entry which is preliminary data.</text>
</comment>
<protein>
    <submittedName>
        <fullName evidence="1">Uncharacterized protein</fullName>
    </submittedName>
</protein>
<keyword evidence="2" id="KW-1185">Reference proteome</keyword>
<proteinExistence type="predicted"/>
<organism evidence="1 2">
    <name type="scientific">Colletotrichum chrysophilum</name>
    <dbReference type="NCBI Taxonomy" id="1836956"/>
    <lineage>
        <taxon>Eukaryota</taxon>
        <taxon>Fungi</taxon>
        <taxon>Dikarya</taxon>
        <taxon>Ascomycota</taxon>
        <taxon>Pezizomycotina</taxon>
        <taxon>Sordariomycetes</taxon>
        <taxon>Hypocreomycetidae</taxon>
        <taxon>Glomerellales</taxon>
        <taxon>Glomerellaceae</taxon>
        <taxon>Colletotrichum</taxon>
        <taxon>Colletotrichum gloeosporioides species complex</taxon>
    </lineage>
</organism>
<reference evidence="1" key="1">
    <citation type="submission" date="2023-01" db="EMBL/GenBank/DDBJ databases">
        <title>Colletotrichum chrysophilum M932 genome sequence.</title>
        <authorList>
            <person name="Baroncelli R."/>
        </authorList>
    </citation>
    <scope>NUCLEOTIDE SEQUENCE</scope>
    <source>
        <strain evidence="1">M932</strain>
    </source>
</reference>
<evidence type="ECO:0000313" key="2">
    <source>
        <dbReference type="Proteomes" id="UP001243330"/>
    </source>
</evidence>